<dbReference type="PROSITE" id="PS50222">
    <property type="entry name" value="EF_HAND_2"/>
    <property type="match status" value="3"/>
</dbReference>
<dbReference type="PANTHER" id="PTHR34524:SF6">
    <property type="entry name" value="CALCYPHOSINE LIKE"/>
    <property type="match status" value="1"/>
</dbReference>
<dbReference type="Pfam" id="PF13202">
    <property type="entry name" value="EF-hand_5"/>
    <property type="match status" value="1"/>
</dbReference>
<evidence type="ECO:0000313" key="7">
    <source>
        <dbReference type="WBParaSite" id="TASK_0000227501-mRNA-1"/>
    </source>
</evidence>
<feature type="domain" description="EF-hand" evidence="4">
    <location>
        <begin position="75"/>
        <end position="110"/>
    </location>
</feature>
<dbReference type="SMART" id="SM00054">
    <property type="entry name" value="EFh"/>
    <property type="match status" value="3"/>
</dbReference>
<dbReference type="GO" id="GO:0005509">
    <property type="term" value="F:calcium ion binding"/>
    <property type="evidence" value="ECO:0007669"/>
    <property type="project" value="InterPro"/>
</dbReference>
<dbReference type="Gene3D" id="1.10.238.10">
    <property type="entry name" value="EF-hand"/>
    <property type="match status" value="2"/>
</dbReference>
<keyword evidence="1" id="KW-0479">Metal-binding</keyword>
<evidence type="ECO:0000313" key="5">
    <source>
        <dbReference type="EMBL" id="VDK24720.1"/>
    </source>
</evidence>
<keyword evidence="6" id="KW-1185">Reference proteome</keyword>
<protein>
    <submittedName>
        <fullName evidence="7">Calcyphosin-like protein</fullName>
    </submittedName>
</protein>
<dbReference type="InterPro" id="IPR051581">
    <property type="entry name" value="Ca-bind"/>
</dbReference>
<reference evidence="5 6" key="2">
    <citation type="submission" date="2018-11" db="EMBL/GenBank/DDBJ databases">
        <authorList>
            <consortium name="Pathogen Informatics"/>
        </authorList>
    </citation>
    <scope>NUCLEOTIDE SEQUENCE [LARGE SCALE GENOMIC DNA]</scope>
</reference>
<dbReference type="PROSITE" id="PS00018">
    <property type="entry name" value="EF_HAND_1"/>
    <property type="match status" value="2"/>
</dbReference>
<dbReference type="CDD" id="cd00051">
    <property type="entry name" value="EFh"/>
    <property type="match status" value="2"/>
</dbReference>
<dbReference type="Pfam" id="PF13499">
    <property type="entry name" value="EF-hand_7"/>
    <property type="match status" value="1"/>
</dbReference>
<evidence type="ECO:0000313" key="6">
    <source>
        <dbReference type="Proteomes" id="UP000282613"/>
    </source>
</evidence>
<proteinExistence type="predicted"/>
<feature type="domain" description="EF-hand" evidence="4">
    <location>
        <begin position="111"/>
        <end position="146"/>
    </location>
</feature>
<evidence type="ECO:0000256" key="3">
    <source>
        <dbReference type="ARBA" id="ARBA00022837"/>
    </source>
</evidence>
<gene>
    <name evidence="5" type="ORF">TASK_LOCUS2276</name>
</gene>
<reference evidence="7" key="1">
    <citation type="submission" date="2017-02" db="UniProtKB">
        <authorList>
            <consortium name="WormBaseParasite"/>
        </authorList>
    </citation>
    <scope>IDENTIFICATION</scope>
</reference>
<dbReference type="WBParaSite" id="TASK_0000227501-mRNA-1">
    <property type="protein sequence ID" value="TASK_0000227501-mRNA-1"/>
    <property type="gene ID" value="TASK_0000227501"/>
</dbReference>
<dbReference type="STRING" id="60517.A0A0R3VXY1"/>
<evidence type="ECO:0000256" key="1">
    <source>
        <dbReference type="ARBA" id="ARBA00022723"/>
    </source>
</evidence>
<dbReference type="SUPFAM" id="SSF47473">
    <property type="entry name" value="EF-hand"/>
    <property type="match status" value="1"/>
</dbReference>
<feature type="domain" description="EF-hand" evidence="4">
    <location>
        <begin position="39"/>
        <end position="74"/>
    </location>
</feature>
<organism evidence="7">
    <name type="scientific">Taenia asiatica</name>
    <name type="common">Asian tapeworm</name>
    <dbReference type="NCBI Taxonomy" id="60517"/>
    <lineage>
        <taxon>Eukaryota</taxon>
        <taxon>Metazoa</taxon>
        <taxon>Spiralia</taxon>
        <taxon>Lophotrochozoa</taxon>
        <taxon>Platyhelminthes</taxon>
        <taxon>Cestoda</taxon>
        <taxon>Eucestoda</taxon>
        <taxon>Cyclophyllidea</taxon>
        <taxon>Taeniidae</taxon>
        <taxon>Taenia</taxon>
    </lineage>
</organism>
<dbReference type="AlphaFoldDB" id="A0A0R3VXY1"/>
<sequence length="219" mass="25363">MAITSRGDYQLKLKARKKIQETTSPLEKLRLQCLARGGSGILGLGRQFRIMDDDGNKLLDLREFTKGCADFGADLTKEEVKEIFELLDRDGSGHIDFDEFLEALRPPMPKCRIDLVNQAFMKMDRSRDGFITVSFLRLTYRKLAEDLRGVYNCKFHPKYKNGEWTEEQVFEEFLRKFEAPSEIDGKVTKSEFMNYYAGVSASIDNNAYFDLMMRNAYKL</sequence>
<keyword evidence="2" id="KW-0677">Repeat</keyword>
<dbReference type="InterPro" id="IPR018247">
    <property type="entry name" value="EF_Hand_1_Ca_BS"/>
</dbReference>
<dbReference type="InterPro" id="IPR002048">
    <property type="entry name" value="EF_hand_dom"/>
</dbReference>
<evidence type="ECO:0000256" key="2">
    <source>
        <dbReference type="ARBA" id="ARBA00022737"/>
    </source>
</evidence>
<dbReference type="PANTHER" id="PTHR34524">
    <property type="entry name" value="CALCYPHOSIN"/>
    <property type="match status" value="1"/>
</dbReference>
<dbReference type="InterPro" id="IPR011992">
    <property type="entry name" value="EF-hand-dom_pair"/>
</dbReference>
<dbReference type="Proteomes" id="UP000282613">
    <property type="component" value="Unassembled WGS sequence"/>
</dbReference>
<dbReference type="OrthoDB" id="444540at2759"/>
<accession>A0A0R3VXY1</accession>
<dbReference type="EMBL" id="UYRS01001347">
    <property type="protein sequence ID" value="VDK24720.1"/>
    <property type="molecule type" value="Genomic_DNA"/>
</dbReference>
<name>A0A0R3VXY1_TAEAS</name>
<keyword evidence="3" id="KW-0106">Calcium</keyword>
<evidence type="ECO:0000259" key="4">
    <source>
        <dbReference type="PROSITE" id="PS50222"/>
    </source>
</evidence>